<proteinExistence type="predicted"/>
<protein>
    <recommendedName>
        <fullName evidence="5">C-type lectin domain-containing protein</fullName>
    </recommendedName>
</protein>
<comment type="caution">
    <text evidence="3">The sequence shown here is derived from an EMBL/GenBank/DDBJ whole genome shotgun (WGS) entry which is preliminary data.</text>
</comment>
<evidence type="ECO:0000256" key="1">
    <source>
        <dbReference type="SAM" id="MobiDB-lite"/>
    </source>
</evidence>
<reference evidence="3" key="1">
    <citation type="submission" date="2019-08" db="EMBL/GenBank/DDBJ databases">
        <title>The improved chromosome-level genome for the pearl oyster Pinctada fucata martensii using PacBio sequencing and Hi-C.</title>
        <authorList>
            <person name="Zheng Z."/>
        </authorList>
    </citation>
    <scope>NUCLEOTIDE SEQUENCE</scope>
    <source>
        <strain evidence="3">ZZ-2019</strain>
        <tissue evidence="3">Adductor muscle</tissue>
    </source>
</reference>
<dbReference type="AlphaFoldDB" id="A0AA89C2S8"/>
<keyword evidence="2" id="KW-1133">Transmembrane helix</keyword>
<feature type="compositionally biased region" description="Low complexity" evidence="1">
    <location>
        <begin position="159"/>
        <end position="178"/>
    </location>
</feature>
<feature type="compositionally biased region" description="Polar residues" evidence="1">
    <location>
        <begin position="180"/>
        <end position="192"/>
    </location>
</feature>
<name>A0AA89C2S8_PINIB</name>
<gene>
    <name evidence="3" type="ORF">FSP39_022159</name>
</gene>
<evidence type="ECO:0000313" key="3">
    <source>
        <dbReference type="EMBL" id="KAK3106536.1"/>
    </source>
</evidence>
<keyword evidence="4" id="KW-1185">Reference proteome</keyword>
<keyword evidence="2" id="KW-0812">Transmembrane</keyword>
<evidence type="ECO:0008006" key="5">
    <source>
        <dbReference type="Google" id="ProtNLM"/>
    </source>
</evidence>
<keyword evidence="2" id="KW-0472">Membrane</keyword>
<evidence type="ECO:0000256" key="2">
    <source>
        <dbReference type="SAM" id="Phobius"/>
    </source>
</evidence>
<evidence type="ECO:0000313" key="4">
    <source>
        <dbReference type="Proteomes" id="UP001186944"/>
    </source>
</evidence>
<accession>A0AA89C2S8</accession>
<sequence length="429" mass="48644">MGRSNCSDCAIERGPYHLCLYVPGQRLSDEFKPLVWVQASFLILTDTKHNKYWKAQDACADQYGGELVFVSELSADQYLSVLDCLPYYQRFWIQRETSNNLEYNVCRKPYSFATSSFVNLECRLITGDAGTTYPCLCRTDQRPSDNDYGTICWRSTITTSPTTSTSSTTSSQTREVTTPEVHTTTSPQTNDSVIQSELNHKKEQNGGKIAGAVLGVIFGILVTGSVICLMFIWKKRRDLWDKYWCLKNTEPHVETQNEYDSVDANAASETHVYCGLNRSETGNTFLPTEDAYYSEPNTVNSSPRHSSGLQSPNIDNIHYIVMDNSINRAGNENAYSISVIDHSEQRENEANEDLEQSLDSNMYHRLEPRNNDVQSRPQEQEPFYDLAHNTMSAKEFKNDSNVNSAQQNCSDENHDVMDSNNLYELAQNV</sequence>
<feature type="transmembrane region" description="Helical" evidence="2">
    <location>
        <begin position="209"/>
        <end position="233"/>
    </location>
</feature>
<dbReference type="EMBL" id="VSWD01000003">
    <property type="protein sequence ID" value="KAK3106536.1"/>
    <property type="molecule type" value="Genomic_DNA"/>
</dbReference>
<feature type="region of interest" description="Disordered" evidence="1">
    <location>
        <begin position="159"/>
        <end position="192"/>
    </location>
</feature>
<organism evidence="3 4">
    <name type="scientific">Pinctada imbricata</name>
    <name type="common">Atlantic pearl-oyster</name>
    <name type="synonym">Pinctada martensii</name>
    <dbReference type="NCBI Taxonomy" id="66713"/>
    <lineage>
        <taxon>Eukaryota</taxon>
        <taxon>Metazoa</taxon>
        <taxon>Spiralia</taxon>
        <taxon>Lophotrochozoa</taxon>
        <taxon>Mollusca</taxon>
        <taxon>Bivalvia</taxon>
        <taxon>Autobranchia</taxon>
        <taxon>Pteriomorphia</taxon>
        <taxon>Pterioida</taxon>
        <taxon>Pterioidea</taxon>
        <taxon>Pteriidae</taxon>
        <taxon>Pinctada</taxon>
    </lineage>
</organism>
<dbReference type="Proteomes" id="UP001186944">
    <property type="component" value="Unassembled WGS sequence"/>
</dbReference>